<dbReference type="PANTHER" id="PTHR21354">
    <property type="entry name" value="ZINC FINGER PROTEIN 511"/>
    <property type="match status" value="1"/>
</dbReference>
<dbReference type="AlphaFoldDB" id="A0A3D8R8B2"/>
<proteinExistence type="predicted"/>
<evidence type="ECO:0000313" key="4">
    <source>
        <dbReference type="Proteomes" id="UP000256328"/>
    </source>
</evidence>
<dbReference type="InterPro" id="IPR013087">
    <property type="entry name" value="Znf_C2H2_type"/>
</dbReference>
<dbReference type="InterPro" id="IPR039258">
    <property type="entry name" value="ZNF511"/>
</dbReference>
<gene>
    <name evidence="3" type="ORF">BP5796_08682</name>
</gene>
<dbReference type="SMART" id="SM00355">
    <property type="entry name" value="ZnF_C2H2"/>
    <property type="match status" value="2"/>
</dbReference>
<keyword evidence="4" id="KW-1185">Reference proteome</keyword>
<evidence type="ECO:0000313" key="3">
    <source>
        <dbReference type="EMBL" id="RDW70285.1"/>
    </source>
</evidence>
<sequence length="272" mass="30954">MAKRSREDYEPSSSDSESAESPLPSAVPIVRPGFRENRAPSPKIAHLDTSSGEASTATTTAMRCSLPGHRQTVSFPSYEEYEIHYSKTHMNRCLECRKNFPTEHFLSLHIQENHDALIEVRKERGEKTYACFVEDCDRVCSTPQKRRFHLIDKHMYPKDYDFYVVNDGIDGRSSMLRSGRHRRRSSAAQHMTNIDDRARRRHSKTSPPIVTDAKEDQMPSEEDPMMTPPTPKSKEDEDMDGLTGAMSALKFIPPSVRFGRSRGRGRGGFSRS</sequence>
<dbReference type="Proteomes" id="UP000256328">
    <property type="component" value="Unassembled WGS sequence"/>
</dbReference>
<protein>
    <recommendedName>
        <fullName evidence="2">C2H2-type domain-containing protein</fullName>
    </recommendedName>
</protein>
<feature type="region of interest" description="Disordered" evidence="1">
    <location>
        <begin position="177"/>
        <end position="272"/>
    </location>
</feature>
<comment type="caution">
    <text evidence="3">The sequence shown here is derived from an EMBL/GenBank/DDBJ whole genome shotgun (WGS) entry which is preliminary data.</text>
</comment>
<feature type="domain" description="C2H2-type" evidence="2">
    <location>
        <begin position="93"/>
        <end position="114"/>
    </location>
</feature>
<dbReference type="PROSITE" id="PS00028">
    <property type="entry name" value="ZINC_FINGER_C2H2_1"/>
    <property type="match status" value="1"/>
</dbReference>
<evidence type="ECO:0000256" key="1">
    <source>
        <dbReference type="SAM" id="MobiDB-lite"/>
    </source>
</evidence>
<accession>A0A3D8R8B2</accession>
<feature type="region of interest" description="Disordered" evidence="1">
    <location>
        <begin position="1"/>
        <end position="58"/>
    </location>
</feature>
<dbReference type="EMBL" id="PDLN01000012">
    <property type="protein sequence ID" value="RDW70285.1"/>
    <property type="molecule type" value="Genomic_DNA"/>
</dbReference>
<feature type="compositionally biased region" description="Low complexity" evidence="1">
    <location>
        <begin position="11"/>
        <end position="28"/>
    </location>
</feature>
<evidence type="ECO:0000259" key="2">
    <source>
        <dbReference type="PROSITE" id="PS00028"/>
    </source>
</evidence>
<dbReference type="PANTHER" id="PTHR21354:SF0">
    <property type="entry name" value="ZINC FINGER PROTEIN 511"/>
    <property type="match status" value="1"/>
</dbReference>
<reference evidence="3 4" key="1">
    <citation type="journal article" date="2018" name="IMA Fungus">
        <title>IMA Genome-F 9: Draft genome sequence of Annulohypoxylon stygium, Aspergillus mulundensis, Berkeleyomyces basicola (syn. Thielaviopsis basicola), Ceratocystis smalleyi, two Cercospora beticola strains, Coleophoma cylindrospora, Fusarium fracticaudum, Phialophora cf. hyalina, and Morchella septimelata.</title>
        <authorList>
            <person name="Wingfield B.D."/>
            <person name="Bills G.F."/>
            <person name="Dong Y."/>
            <person name="Huang W."/>
            <person name="Nel W.J."/>
            <person name="Swalarsk-Parry B.S."/>
            <person name="Vaghefi N."/>
            <person name="Wilken P.M."/>
            <person name="An Z."/>
            <person name="de Beer Z.W."/>
            <person name="De Vos L."/>
            <person name="Chen L."/>
            <person name="Duong T.A."/>
            <person name="Gao Y."/>
            <person name="Hammerbacher A."/>
            <person name="Kikkert J.R."/>
            <person name="Li Y."/>
            <person name="Li H."/>
            <person name="Li K."/>
            <person name="Li Q."/>
            <person name="Liu X."/>
            <person name="Ma X."/>
            <person name="Naidoo K."/>
            <person name="Pethybridge S.J."/>
            <person name="Sun J."/>
            <person name="Steenkamp E.T."/>
            <person name="van der Nest M.A."/>
            <person name="van Wyk S."/>
            <person name="Wingfield M.J."/>
            <person name="Xiong C."/>
            <person name="Yue Q."/>
            <person name="Zhang X."/>
        </authorList>
    </citation>
    <scope>NUCLEOTIDE SEQUENCE [LARGE SCALE GENOMIC DNA]</scope>
    <source>
        <strain evidence="3 4">BP5796</strain>
    </source>
</reference>
<organism evidence="3 4">
    <name type="scientific">Coleophoma crateriformis</name>
    <dbReference type="NCBI Taxonomy" id="565419"/>
    <lineage>
        <taxon>Eukaryota</taxon>
        <taxon>Fungi</taxon>
        <taxon>Dikarya</taxon>
        <taxon>Ascomycota</taxon>
        <taxon>Pezizomycotina</taxon>
        <taxon>Leotiomycetes</taxon>
        <taxon>Helotiales</taxon>
        <taxon>Dermateaceae</taxon>
        <taxon>Coleophoma</taxon>
    </lineage>
</organism>
<dbReference type="OrthoDB" id="18440at2759"/>
<name>A0A3D8R8B2_9HELO</name>
<feature type="compositionally biased region" description="Low complexity" evidence="1">
    <location>
        <begin position="49"/>
        <end position="58"/>
    </location>
</feature>